<keyword evidence="4 11" id="KW-0285">Flavoprotein</keyword>
<evidence type="ECO:0000256" key="6">
    <source>
        <dbReference type="ARBA" id="ARBA00022723"/>
    </source>
</evidence>
<comment type="cofactor">
    <cofactor evidence="12">
        <name>Mg(2+)</name>
        <dbReference type="ChEBI" id="CHEBI:18420"/>
    </cofactor>
    <cofactor evidence="12">
        <name>Mn(2+)</name>
        <dbReference type="ChEBI" id="CHEBI:29035"/>
    </cofactor>
    <text evidence="12">Magnesium. Can also use manganese.</text>
</comment>
<gene>
    <name evidence="14" type="ORF">SAMN04488120_10843</name>
</gene>
<dbReference type="RefSeq" id="WP_091534030.1">
    <property type="nucleotide sequence ID" value="NZ_FOOC01000008.1"/>
</dbReference>
<evidence type="ECO:0000256" key="7">
    <source>
        <dbReference type="ARBA" id="ARBA00022827"/>
    </source>
</evidence>
<dbReference type="EC" id="2.7.1.180" evidence="2 11"/>
<keyword evidence="13" id="KW-1133">Transmembrane helix</keyword>
<feature type="binding site" evidence="12">
    <location>
        <position position="191"/>
    </location>
    <ligand>
        <name>Mg(2+)</name>
        <dbReference type="ChEBI" id="CHEBI:18420"/>
    </ligand>
</feature>
<keyword evidence="7 11" id="KW-0274">FAD</keyword>
<sequence>MRLPESPHLRLFLRRLILGLGLALLFAWLALRPRPDNDDRLVVREWLAMGTLVSVSLYLDEGQSRAAAESALTGLEGLLADYERRWRAWGDGELAALNARLAQERVSIPATMQPLFARAAELSSASAGRFDVRIGRLVELWGFHDETQFRSTPPDPVALNQAVAALAKAPPLPPDGHAYGPAPGVWLDFGAIAKGDAVDRAIDHLRSEGYANAIVNAGGNLRTCGRRGNRAWRIGIRHPRPDDRHRLLATLESTGDEAIITSGDYERYFEFDGHRYHHLLDPHSGQPAQGLQAVTVVTQNGALADAASTALFVAGPQHWREVARALGIDQAFVVTAEGDVEITAALAPRVTFIDGLHIKTVP</sequence>
<dbReference type="PANTHER" id="PTHR30040">
    <property type="entry name" value="THIAMINE BIOSYNTHESIS LIPOPROTEIN APBE"/>
    <property type="match status" value="1"/>
</dbReference>
<keyword evidence="13" id="KW-0812">Transmembrane</keyword>
<reference evidence="14 15" key="1">
    <citation type="submission" date="2016-10" db="EMBL/GenBank/DDBJ databases">
        <authorList>
            <person name="de Groot N.N."/>
        </authorList>
    </citation>
    <scope>NUCLEOTIDE SEQUENCE [LARGE SCALE GENOMIC DNA]</scope>
    <source>
        <strain evidence="14 15">DSM 23609</strain>
    </source>
</reference>
<feature type="binding site" evidence="12">
    <location>
        <position position="305"/>
    </location>
    <ligand>
        <name>Mg(2+)</name>
        <dbReference type="ChEBI" id="CHEBI:18420"/>
    </ligand>
</feature>
<keyword evidence="6 11" id="KW-0479">Metal-binding</keyword>
<evidence type="ECO:0000256" key="10">
    <source>
        <dbReference type="ARBA" id="ARBA00048540"/>
    </source>
</evidence>
<dbReference type="GO" id="GO:0016740">
    <property type="term" value="F:transferase activity"/>
    <property type="evidence" value="ECO:0007669"/>
    <property type="project" value="UniProtKB-UniRule"/>
</dbReference>
<evidence type="ECO:0000313" key="15">
    <source>
        <dbReference type="Proteomes" id="UP000199771"/>
    </source>
</evidence>
<evidence type="ECO:0000256" key="12">
    <source>
        <dbReference type="PIRSR" id="PIRSR006268-2"/>
    </source>
</evidence>
<feature type="binding site" evidence="12">
    <location>
        <position position="309"/>
    </location>
    <ligand>
        <name>Mg(2+)</name>
        <dbReference type="ChEBI" id="CHEBI:18420"/>
    </ligand>
</feature>
<dbReference type="PANTHER" id="PTHR30040:SF2">
    <property type="entry name" value="FAD:PROTEIN FMN TRANSFERASE"/>
    <property type="match status" value="1"/>
</dbReference>
<dbReference type="Pfam" id="PF02424">
    <property type="entry name" value="ApbE"/>
    <property type="match status" value="1"/>
</dbReference>
<protein>
    <recommendedName>
        <fullName evidence="3 11">FAD:protein FMN transferase</fullName>
        <ecNumber evidence="2 11">2.7.1.180</ecNumber>
    </recommendedName>
    <alternativeName>
        <fullName evidence="9 11">Flavin transferase</fullName>
    </alternativeName>
</protein>
<dbReference type="GO" id="GO:0046872">
    <property type="term" value="F:metal ion binding"/>
    <property type="evidence" value="ECO:0007669"/>
    <property type="project" value="UniProtKB-UniRule"/>
</dbReference>
<dbReference type="AlphaFoldDB" id="A0A1I2JIX1"/>
<dbReference type="Gene3D" id="3.10.520.10">
    <property type="entry name" value="ApbE-like domains"/>
    <property type="match status" value="1"/>
</dbReference>
<evidence type="ECO:0000256" key="11">
    <source>
        <dbReference type="PIRNR" id="PIRNR006268"/>
    </source>
</evidence>
<accession>A0A1I2JIX1</accession>
<dbReference type="STRING" id="1076937.SAMN04488120_10843"/>
<comment type="similarity">
    <text evidence="1 11">Belongs to the ApbE family.</text>
</comment>
<evidence type="ECO:0000256" key="2">
    <source>
        <dbReference type="ARBA" id="ARBA00011955"/>
    </source>
</evidence>
<evidence type="ECO:0000313" key="14">
    <source>
        <dbReference type="EMBL" id="SFF54815.1"/>
    </source>
</evidence>
<evidence type="ECO:0000256" key="3">
    <source>
        <dbReference type="ARBA" id="ARBA00016337"/>
    </source>
</evidence>
<dbReference type="EMBL" id="FOOC01000008">
    <property type="protein sequence ID" value="SFF54815.1"/>
    <property type="molecule type" value="Genomic_DNA"/>
</dbReference>
<keyword evidence="5 11" id="KW-0808">Transferase</keyword>
<evidence type="ECO:0000256" key="13">
    <source>
        <dbReference type="SAM" id="Phobius"/>
    </source>
</evidence>
<keyword evidence="14" id="KW-0449">Lipoprotein</keyword>
<name>A0A1I2JIX1_9GAMM</name>
<feature type="transmembrane region" description="Helical" evidence="13">
    <location>
        <begin position="12"/>
        <end position="31"/>
    </location>
</feature>
<dbReference type="OrthoDB" id="9778595at2"/>
<keyword evidence="8 11" id="KW-0460">Magnesium</keyword>
<dbReference type="PIRSF" id="PIRSF006268">
    <property type="entry name" value="ApbE"/>
    <property type="match status" value="1"/>
</dbReference>
<keyword evidence="15" id="KW-1185">Reference proteome</keyword>
<keyword evidence="13" id="KW-0472">Membrane</keyword>
<proteinExistence type="inferred from homology"/>
<evidence type="ECO:0000256" key="1">
    <source>
        <dbReference type="ARBA" id="ARBA00008282"/>
    </source>
</evidence>
<evidence type="ECO:0000256" key="9">
    <source>
        <dbReference type="ARBA" id="ARBA00031306"/>
    </source>
</evidence>
<dbReference type="SUPFAM" id="SSF143631">
    <property type="entry name" value="ApbE-like"/>
    <property type="match status" value="1"/>
</dbReference>
<dbReference type="Proteomes" id="UP000199771">
    <property type="component" value="Unassembled WGS sequence"/>
</dbReference>
<evidence type="ECO:0000256" key="4">
    <source>
        <dbReference type="ARBA" id="ARBA00022630"/>
    </source>
</evidence>
<dbReference type="InterPro" id="IPR024932">
    <property type="entry name" value="ApbE"/>
</dbReference>
<evidence type="ECO:0000256" key="8">
    <source>
        <dbReference type="ARBA" id="ARBA00022842"/>
    </source>
</evidence>
<comment type="catalytic activity">
    <reaction evidence="10 11">
        <text>L-threonyl-[protein] + FAD = FMN-L-threonyl-[protein] + AMP + H(+)</text>
        <dbReference type="Rhea" id="RHEA:36847"/>
        <dbReference type="Rhea" id="RHEA-COMP:11060"/>
        <dbReference type="Rhea" id="RHEA-COMP:11061"/>
        <dbReference type="ChEBI" id="CHEBI:15378"/>
        <dbReference type="ChEBI" id="CHEBI:30013"/>
        <dbReference type="ChEBI" id="CHEBI:57692"/>
        <dbReference type="ChEBI" id="CHEBI:74257"/>
        <dbReference type="ChEBI" id="CHEBI:456215"/>
        <dbReference type="EC" id="2.7.1.180"/>
    </reaction>
</comment>
<evidence type="ECO:0000256" key="5">
    <source>
        <dbReference type="ARBA" id="ARBA00022679"/>
    </source>
</evidence>
<dbReference type="InterPro" id="IPR003374">
    <property type="entry name" value="ApbE-like_sf"/>
</dbReference>
<organism evidence="14 15">
    <name type="scientific">Fontimonas thermophila</name>
    <dbReference type="NCBI Taxonomy" id="1076937"/>
    <lineage>
        <taxon>Bacteria</taxon>
        <taxon>Pseudomonadati</taxon>
        <taxon>Pseudomonadota</taxon>
        <taxon>Gammaproteobacteria</taxon>
        <taxon>Nevskiales</taxon>
        <taxon>Nevskiaceae</taxon>
        <taxon>Fontimonas</taxon>
    </lineage>
</organism>